<dbReference type="PANTHER" id="PTHR12716:SF8">
    <property type="entry name" value="TRANSCRIPTION INITIATION FACTOR IIE SUBUNIT BETA"/>
    <property type="match status" value="1"/>
</dbReference>
<keyword evidence="3" id="KW-0648">Protein biosynthesis</keyword>
<dbReference type="EMBL" id="LFJN01000011">
    <property type="protein sequence ID" value="KPI40885.1"/>
    <property type="molecule type" value="Genomic_DNA"/>
</dbReference>
<dbReference type="RefSeq" id="XP_018000848.1">
    <property type="nucleotide sequence ID" value="XM_018139367.1"/>
</dbReference>
<protein>
    <submittedName>
        <fullName evidence="3">Transcription initiation factor IIE subunit beta</fullName>
    </submittedName>
</protein>
<evidence type="ECO:0000313" key="4">
    <source>
        <dbReference type="Proteomes" id="UP000038010"/>
    </source>
</evidence>
<dbReference type="PANTHER" id="PTHR12716">
    <property type="entry name" value="TRANSCRIPTION INITIATION FACTOR IIE, BETA SUBUNIT"/>
    <property type="match status" value="1"/>
</dbReference>
<organism evidence="3 4">
    <name type="scientific">Cyphellophora attinorum</name>
    <dbReference type="NCBI Taxonomy" id="1664694"/>
    <lineage>
        <taxon>Eukaryota</taxon>
        <taxon>Fungi</taxon>
        <taxon>Dikarya</taxon>
        <taxon>Ascomycota</taxon>
        <taxon>Pezizomycotina</taxon>
        <taxon>Eurotiomycetes</taxon>
        <taxon>Chaetothyriomycetidae</taxon>
        <taxon>Chaetothyriales</taxon>
        <taxon>Cyphellophoraceae</taxon>
        <taxon>Cyphellophora</taxon>
    </lineage>
</organism>
<dbReference type="InterPro" id="IPR040501">
    <property type="entry name" value="TFA2_Winged_2"/>
</dbReference>
<keyword evidence="4" id="KW-1185">Reference proteome</keyword>
<evidence type="ECO:0000256" key="1">
    <source>
        <dbReference type="SAM" id="MobiDB-lite"/>
    </source>
</evidence>
<keyword evidence="3" id="KW-0396">Initiation factor</keyword>
<comment type="caution">
    <text evidence="3">The sequence shown here is derived from an EMBL/GenBank/DDBJ whole genome shotgun (WGS) entry which is preliminary data.</text>
</comment>
<dbReference type="STRING" id="1664694.A0A0N1HRI0"/>
<reference evidence="3 4" key="1">
    <citation type="submission" date="2015-06" db="EMBL/GenBank/DDBJ databases">
        <title>Draft genome of the ant-associated black yeast Phialophora attae CBS 131958.</title>
        <authorList>
            <person name="Moreno L.F."/>
            <person name="Stielow B.J."/>
            <person name="de Hoog S."/>
            <person name="Vicente V.A."/>
            <person name="Weiss V.A."/>
            <person name="de Vries M."/>
            <person name="Cruz L.M."/>
            <person name="Souza E.M."/>
        </authorList>
    </citation>
    <scope>NUCLEOTIDE SEQUENCE [LARGE SCALE GENOMIC DNA]</scope>
    <source>
        <strain evidence="3 4">CBS 131958</strain>
    </source>
</reference>
<dbReference type="Proteomes" id="UP000038010">
    <property type="component" value="Unassembled WGS sequence"/>
</dbReference>
<dbReference type="VEuPathDB" id="FungiDB:AB675_10585"/>
<dbReference type="AlphaFoldDB" id="A0A0N1HRI0"/>
<dbReference type="GO" id="GO:0006367">
    <property type="term" value="P:transcription initiation at RNA polymerase II promoter"/>
    <property type="evidence" value="ECO:0007669"/>
    <property type="project" value="InterPro"/>
</dbReference>
<dbReference type="GeneID" id="28731247"/>
<dbReference type="GO" id="GO:0003743">
    <property type="term" value="F:translation initiation factor activity"/>
    <property type="evidence" value="ECO:0007669"/>
    <property type="project" value="UniProtKB-KW"/>
</dbReference>
<feature type="region of interest" description="Disordered" evidence="1">
    <location>
        <begin position="183"/>
        <end position="207"/>
    </location>
</feature>
<dbReference type="Pfam" id="PF18121">
    <property type="entry name" value="TFA2_Winged_2"/>
    <property type="match status" value="1"/>
</dbReference>
<dbReference type="GO" id="GO:0001097">
    <property type="term" value="F:TFIIH-class transcription factor complex binding"/>
    <property type="evidence" value="ECO:0007669"/>
    <property type="project" value="TreeGrafter"/>
</dbReference>
<gene>
    <name evidence="3" type="ORF">AB675_10585</name>
</gene>
<dbReference type="OrthoDB" id="5323195at2759"/>
<name>A0A0N1HRI0_9EURO</name>
<sequence length="223" mass="25718">MANMGSNVPDKLVAISMRSREMTHDAIKRLKEFYPKEIPSNDLVTFLMPITAEAELVRFFLLTIRQNRVVQWNSKTDTYVFIPPYEISSAEQLLAYFQKQQIAKSIAITDLQQGWKDCVPTINDLDREHKLVVLRHKKDNSPRTIWGNDPTLYAPLDAIYVQKWKAITLPGENEIRDKLKAMSSRAAGDAPKAVLDNKPKQKKKVRRGHKITNTHMQFLDSKR</sequence>
<accession>A0A0N1HRI0</accession>
<evidence type="ECO:0000313" key="3">
    <source>
        <dbReference type="EMBL" id="KPI40885.1"/>
    </source>
</evidence>
<evidence type="ECO:0000259" key="2">
    <source>
        <dbReference type="Pfam" id="PF18121"/>
    </source>
</evidence>
<dbReference type="GO" id="GO:0005673">
    <property type="term" value="C:transcription factor TFIIE complex"/>
    <property type="evidence" value="ECO:0007669"/>
    <property type="project" value="InterPro"/>
</dbReference>
<proteinExistence type="predicted"/>
<feature type="domain" description="TFA2 Winged helix" evidence="2">
    <location>
        <begin position="89"/>
        <end position="148"/>
    </location>
</feature>
<dbReference type="InterPro" id="IPR016656">
    <property type="entry name" value="TFIIE-bsu"/>
</dbReference>